<evidence type="ECO:0000313" key="3">
    <source>
        <dbReference type="Proteomes" id="UP001164743"/>
    </source>
</evidence>
<organism evidence="2 3">
    <name type="scientific">Puccinia triticina</name>
    <dbReference type="NCBI Taxonomy" id="208348"/>
    <lineage>
        <taxon>Eukaryota</taxon>
        <taxon>Fungi</taxon>
        <taxon>Dikarya</taxon>
        <taxon>Basidiomycota</taxon>
        <taxon>Pucciniomycotina</taxon>
        <taxon>Pucciniomycetes</taxon>
        <taxon>Pucciniales</taxon>
        <taxon>Pucciniaceae</taxon>
        <taxon>Puccinia</taxon>
    </lineage>
</organism>
<dbReference type="EMBL" id="CP110433">
    <property type="protein sequence ID" value="WAQ90852.1"/>
    <property type="molecule type" value="Genomic_DNA"/>
</dbReference>
<accession>A0ABY7D7F5</accession>
<reference evidence="2" key="1">
    <citation type="submission" date="2022-10" db="EMBL/GenBank/DDBJ databases">
        <title>Puccinia triticina Genome sequencing and assembly.</title>
        <authorList>
            <person name="Li C."/>
        </authorList>
    </citation>
    <scope>NUCLEOTIDE SEQUENCE</scope>
    <source>
        <strain evidence="2">Pt15</strain>
    </source>
</reference>
<evidence type="ECO:0000256" key="1">
    <source>
        <dbReference type="SAM" id="MobiDB-lite"/>
    </source>
</evidence>
<feature type="compositionally biased region" description="Low complexity" evidence="1">
    <location>
        <begin position="56"/>
        <end position="70"/>
    </location>
</feature>
<dbReference type="RefSeq" id="XP_053026407.1">
    <property type="nucleotide sequence ID" value="XM_053162431.1"/>
</dbReference>
<dbReference type="GeneID" id="77803326"/>
<feature type="compositionally biased region" description="Polar residues" evidence="1">
    <location>
        <begin position="1"/>
        <end position="26"/>
    </location>
</feature>
<feature type="compositionally biased region" description="Polar residues" evidence="1">
    <location>
        <begin position="38"/>
        <end position="54"/>
    </location>
</feature>
<feature type="region of interest" description="Disordered" evidence="1">
    <location>
        <begin position="1"/>
        <end position="149"/>
    </location>
</feature>
<gene>
    <name evidence="2" type="ORF">PtA15_13A252</name>
</gene>
<name>A0ABY7D7F5_9BASI</name>
<keyword evidence="3" id="KW-1185">Reference proteome</keyword>
<sequence length="149" mass="15415">MFSITSGNQNPGAAPNGSTVGRSNLRPNLRQIGGAAPATSNGRVVAQNNSSHDVNSIASTPSSSSSNMVPRPSPANSILTPGPPNGFKPGEIGEANSHTPEDDDDNHFVNTNKKGKRVVRPGDQPTQNSAAKPTAGPSLLSEAQKRLKR</sequence>
<dbReference type="Proteomes" id="UP001164743">
    <property type="component" value="Chromosome 13A"/>
</dbReference>
<protein>
    <submittedName>
        <fullName evidence="2">Uncharacterized protein</fullName>
    </submittedName>
</protein>
<proteinExistence type="predicted"/>
<evidence type="ECO:0000313" key="2">
    <source>
        <dbReference type="EMBL" id="WAQ90852.1"/>
    </source>
</evidence>